<dbReference type="Proteomes" id="UP000241614">
    <property type="component" value="Unassembled WGS sequence"/>
</dbReference>
<dbReference type="PANTHER" id="PTHR24422">
    <property type="entry name" value="CHEMOTAXIS PROTEIN METHYLTRANSFERASE"/>
    <property type="match status" value="1"/>
</dbReference>
<evidence type="ECO:0000313" key="2">
    <source>
        <dbReference type="Proteomes" id="UP000241614"/>
    </source>
</evidence>
<dbReference type="EMBL" id="PZPP01000023">
    <property type="protein sequence ID" value="PTM33398.1"/>
    <property type="molecule type" value="Genomic_DNA"/>
</dbReference>
<dbReference type="PANTHER" id="PTHR24422:SF10">
    <property type="entry name" value="CHEMOTAXIS PROTEIN METHYLTRANSFERASE 2"/>
    <property type="match status" value="1"/>
</dbReference>
<dbReference type="GO" id="GO:0006935">
    <property type="term" value="P:chemotaxis"/>
    <property type="evidence" value="ECO:0007669"/>
    <property type="project" value="UniProtKB-ARBA"/>
</dbReference>
<dbReference type="InterPro" id="IPR004089">
    <property type="entry name" value="MCPsignal_dom"/>
</dbReference>
<dbReference type="CDD" id="cd00130">
    <property type="entry name" value="PAS"/>
    <property type="match status" value="2"/>
</dbReference>
<comment type="caution">
    <text evidence="1">The sequence shown here is derived from an EMBL/GenBank/DDBJ whole genome shotgun (WGS) entry which is preliminary data.</text>
</comment>
<dbReference type="SUPFAM" id="SSF58104">
    <property type="entry name" value="Methyl-accepting chemotaxis protein (MCP) signaling domain"/>
    <property type="match status" value="1"/>
</dbReference>
<accession>A0A2T4XTY7</accession>
<gene>
    <name evidence="1" type="ORF">DA103_22880</name>
</gene>
<dbReference type="OrthoDB" id="9765776at2"/>
<dbReference type="SUPFAM" id="SSF55785">
    <property type="entry name" value="PYP-like sensor domain (PAS domain)"/>
    <property type="match status" value="2"/>
</dbReference>
<dbReference type="SMART" id="SM00086">
    <property type="entry name" value="PAC"/>
    <property type="match status" value="2"/>
</dbReference>
<dbReference type="GO" id="GO:0016020">
    <property type="term" value="C:membrane"/>
    <property type="evidence" value="ECO:0007669"/>
    <property type="project" value="InterPro"/>
</dbReference>
<dbReference type="InterPro" id="IPR050903">
    <property type="entry name" value="Bact_Chemotaxis_MeTrfase"/>
</dbReference>
<dbReference type="InterPro" id="IPR001610">
    <property type="entry name" value="PAC"/>
</dbReference>
<dbReference type="NCBIfam" id="TIGR00229">
    <property type="entry name" value="sensory_box"/>
    <property type="match status" value="2"/>
</dbReference>
<proteinExistence type="predicted"/>
<dbReference type="PROSITE" id="PS50112">
    <property type="entry name" value="PAS"/>
    <property type="match status" value="1"/>
</dbReference>
<dbReference type="Pfam" id="PF00015">
    <property type="entry name" value="MCPsignal"/>
    <property type="match status" value="1"/>
</dbReference>
<dbReference type="PROSITE" id="PS50113">
    <property type="entry name" value="PAC"/>
    <property type="match status" value="2"/>
</dbReference>
<dbReference type="InterPro" id="IPR000014">
    <property type="entry name" value="PAS"/>
</dbReference>
<dbReference type="Pfam" id="PF13426">
    <property type="entry name" value="PAS_9"/>
    <property type="match status" value="1"/>
</dbReference>
<dbReference type="Pfam" id="PF08447">
    <property type="entry name" value="PAS_3"/>
    <property type="match status" value="1"/>
</dbReference>
<dbReference type="PROSITE" id="PS50111">
    <property type="entry name" value="CHEMOTAXIS_TRANSDUC_2"/>
    <property type="match status" value="1"/>
</dbReference>
<protein>
    <submittedName>
        <fullName evidence="1">Methyl-accepting chemotaxis protein</fullName>
    </submittedName>
</protein>
<dbReference type="Gene3D" id="3.30.450.20">
    <property type="entry name" value="PAS domain"/>
    <property type="match status" value="2"/>
</dbReference>
<name>A0A2T4XTY7_ENTCL</name>
<dbReference type="RefSeq" id="WP_049015823.1">
    <property type="nucleotide sequence ID" value="NZ_PZPP01000023.1"/>
</dbReference>
<reference evidence="1 2" key="1">
    <citation type="submission" date="2018-04" db="EMBL/GenBank/DDBJ databases">
        <title>Genome sequencing reveals highly heavy metal resistance and biotechnology application of the novel Enterobacter cloacae amazonensis isolated from wastewater river in Manaus - Amazonas.</title>
        <authorList>
            <person name="Astolfi M.C.T."/>
            <person name="Carvalho E.B.D.S."/>
            <person name="Lacerda L.B."/>
            <person name="Pinto M.V."/>
            <person name="Nogueira V.B."/>
            <person name="Barros A.M."/>
            <person name="Astolfi-Filho S."/>
        </authorList>
    </citation>
    <scope>NUCLEOTIDE SEQUENCE [LARGE SCALE GENOMIC DNA]</scope>
    <source>
        <strain evidence="2">amazonensis</strain>
    </source>
</reference>
<dbReference type="InterPro" id="IPR013655">
    <property type="entry name" value="PAS_fold_3"/>
</dbReference>
<dbReference type="AlphaFoldDB" id="A0A2T4XTY7"/>
<evidence type="ECO:0000313" key="1">
    <source>
        <dbReference type="EMBL" id="PTM33398.1"/>
    </source>
</evidence>
<organism evidence="1 2">
    <name type="scientific">Enterobacter cloacae</name>
    <dbReference type="NCBI Taxonomy" id="550"/>
    <lineage>
        <taxon>Bacteria</taxon>
        <taxon>Pseudomonadati</taxon>
        <taxon>Pseudomonadota</taxon>
        <taxon>Gammaproteobacteria</taxon>
        <taxon>Enterobacterales</taxon>
        <taxon>Enterobacteriaceae</taxon>
        <taxon>Enterobacter</taxon>
        <taxon>Enterobacter cloacae complex</taxon>
    </lineage>
</organism>
<dbReference type="InterPro" id="IPR000700">
    <property type="entry name" value="PAS-assoc_C"/>
</dbReference>
<dbReference type="GO" id="GO:0007165">
    <property type="term" value="P:signal transduction"/>
    <property type="evidence" value="ECO:0007669"/>
    <property type="project" value="InterPro"/>
</dbReference>
<dbReference type="SMART" id="SM00283">
    <property type="entry name" value="MA"/>
    <property type="match status" value="1"/>
</dbReference>
<sequence>MLKKFIHSSEPVLKALQDHAAFIEFSTDGVIYDVNKKFLDVVGYERDELIGQHHRIFCDEDYVKSTDYESFWLKLSAGYSFSDKFMRYKKDGSIIWLEANYIPIKSRGGKVKSIIKIASDITERIVIALEKDALLKAASLSMGMITFYPSGHIITANDNFLNAAGYSLADIQGKHHSLFCDKTFSTSAEYALFWERLSCGETLTGVYRRITKHGADLWLQASYCPVFDFNGKVMKVVKYAQDITKQKLKNEFEAQAAHKAYDVSSLTAEQTSHVSAAIAETSVALEDAITTTTVLNGYIQQLSQRSAEITEISNTIHDIAVQTKMLSLNATIEAARAGIHGRGFSVVAAEVRLLADRIDSATKQISGITEQNSELCKKSVVKIRESNDAIIKSVNTAEKTAEIISQISMNASAMMAVVEEINTAVQAES</sequence>
<dbReference type="Gene3D" id="1.10.287.950">
    <property type="entry name" value="Methyl-accepting chemotaxis protein"/>
    <property type="match status" value="1"/>
</dbReference>
<dbReference type="InterPro" id="IPR035965">
    <property type="entry name" value="PAS-like_dom_sf"/>
</dbReference>